<proteinExistence type="predicted"/>
<dbReference type="RefSeq" id="XP_025344984.1">
    <property type="nucleotide sequence ID" value="XM_025495183.1"/>
</dbReference>
<feature type="compositionally biased region" description="Polar residues" evidence="1">
    <location>
        <begin position="95"/>
        <end position="106"/>
    </location>
</feature>
<dbReference type="PANTHER" id="PTHR15681:SF1">
    <property type="entry name" value="MAD2L1-BINDING PROTEIN"/>
    <property type="match status" value="1"/>
</dbReference>
<reference evidence="2 3" key="1">
    <citation type="journal article" date="2018" name="Mol. Biol. Evol.">
        <title>Broad Genomic Sampling Reveals a Smut Pathogenic Ancestry of the Fungal Clade Ustilaginomycotina.</title>
        <authorList>
            <person name="Kijpornyongpan T."/>
            <person name="Mondo S.J."/>
            <person name="Barry K."/>
            <person name="Sandor L."/>
            <person name="Lee J."/>
            <person name="Lipzen A."/>
            <person name="Pangilinan J."/>
            <person name="LaButti K."/>
            <person name="Hainaut M."/>
            <person name="Henrissat B."/>
            <person name="Grigoriev I.V."/>
            <person name="Spatafora J.W."/>
            <person name="Aime M.C."/>
        </authorList>
    </citation>
    <scope>NUCLEOTIDE SEQUENCE [LARGE SCALE GENOMIC DNA]</scope>
    <source>
        <strain evidence="2 3">MCA 4718</strain>
    </source>
</reference>
<evidence type="ECO:0000313" key="3">
    <source>
        <dbReference type="Proteomes" id="UP000245942"/>
    </source>
</evidence>
<gene>
    <name evidence="2" type="ORF">BCV69DRAFT_315216</name>
</gene>
<feature type="region of interest" description="Disordered" evidence="1">
    <location>
        <begin position="91"/>
        <end position="112"/>
    </location>
</feature>
<feature type="region of interest" description="Disordered" evidence="1">
    <location>
        <begin position="379"/>
        <end position="405"/>
    </location>
</feature>
<feature type="compositionally biased region" description="Low complexity" evidence="1">
    <location>
        <begin position="440"/>
        <end position="457"/>
    </location>
</feature>
<feature type="region of interest" description="Disordered" evidence="1">
    <location>
        <begin position="253"/>
        <end position="277"/>
    </location>
</feature>
<dbReference type="InterPro" id="IPR009511">
    <property type="entry name" value="MAD1/Cdc20-bound-Mad2-bd"/>
</dbReference>
<dbReference type="InterPro" id="IPR053729">
    <property type="entry name" value="MAD2L1BP_domain_sf"/>
</dbReference>
<dbReference type="GO" id="GO:0007096">
    <property type="term" value="P:regulation of exit from mitosis"/>
    <property type="evidence" value="ECO:0007669"/>
    <property type="project" value="InterPro"/>
</dbReference>
<dbReference type="Gene3D" id="3.30.900.20">
    <property type="match status" value="1"/>
</dbReference>
<name>A0A316TYN3_9BASI</name>
<feature type="region of interest" description="Disordered" evidence="1">
    <location>
        <begin position="292"/>
        <end position="351"/>
    </location>
</feature>
<dbReference type="AlphaFoldDB" id="A0A316TYN3"/>
<feature type="region of interest" description="Disordered" evidence="1">
    <location>
        <begin position="440"/>
        <end position="532"/>
    </location>
</feature>
<dbReference type="PANTHER" id="PTHR15681">
    <property type="entry name" value="MAD2L1-BINDING PROTEIN"/>
    <property type="match status" value="1"/>
</dbReference>
<feature type="compositionally biased region" description="Acidic residues" evidence="1">
    <location>
        <begin position="261"/>
        <end position="270"/>
    </location>
</feature>
<dbReference type="GO" id="GO:0005634">
    <property type="term" value="C:nucleus"/>
    <property type="evidence" value="ECO:0007669"/>
    <property type="project" value="InterPro"/>
</dbReference>
<keyword evidence="3" id="KW-1185">Reference proteome</keyword>
<accession>A0A316TYN3</accession>
<dbReference type="GeneID" id="37016917"/>
<evidence type="ECO:0000256" key="1">
    <source>
        <dbReference type="SAM" id="MobiDB-lite"/>
    </source>
</evidence>
<protein>
    <submittedName>
        <fullName evidence="2">Uncharacterized protein</fullName>
    </submittedName>
</protein>
<dbReference type="EMBL" id="KZ819340">
    <property type="protein sequence ID" value="PWN17824.1"/>
    <property type="molecule type" value="Genomic_DNA"/>
</dbReference>
<organism evidence="2 3">
    <name type="scientific">Pseudomicrostroma glucosiphilum</name>
    <dbReference type="NCBI Taxonomy" id="1684307"/>
    <lineage>
        <taxon>Eukaryota</taxon>
        <taxon>Fungi</taxon>
        <taxon>Dikarya</taxon>
        <taxon>Basidiomycota</taxon>
        <taxon>Ustilaginomycotina</taxon>
        <taxon>Exobasidiomycetes</taxon>
        <taxon>Microstromatales</taxon>
        <taxon>Microstromatales incertae sedis</taxon>
        <taxon>Pseudomicrostroma</taxon>
    </lineage>
</organism>
<dbReference type="Proteomes" id="UP000245942">
    <property type="component" value="Unassembled WGS sequence"/>
</dbReference>
<evidence type="ECO:0000313" key="2">
    <source>
        <dbReference type="EMBL" id="PWN17824.1"/>
    </source>
</evidence>
<feature type="compositionally biased region" description="Polar residues" evidence="1">
    <location>
        <begin position="298"/>
        <end position="317"/>
    </location>
</feature>
<sequence>MAPAPSPPVQLPSSSLLPQLSFTTSIAKHLASSNANSSSLTSVNVLKGEGCSKDGPRIAQEIAAALTTASIKHIAFARGLVSTTFAQLDKERTMEQTNSEGPQSRSRSTKAIKRDQLLSSVSQVQKHIRSAIHASSEPPFSNSSLPLILVIGSSPLSPKEIYYLDLESPPSSSSSSAPASSYAPPSAKLLSTLERQLIRFLISTEEISDVIMAGPVARGGGKMSLFLFTLRRSSWRAEGWRVRRGLRLNMEGLRTIQPQQGEEDDLESEGEERGGPQIASAYLPQGITHRQLLDDSRPSTPASYASHSSQRTDSPGSDLTKLAEALSPARRVEESNVGGTFGGRPPARPPLVARQSSYLESKGSTSNTTMKVLPALRPKELDAQASPSTTFAHVATPDKENFSTDPLLEPLHALSLDPRPPGSRLFPLNLDAATSLLARSRLGSSSSSSSSSRSVSSAQERRGMSIASSSNGIVAVGRRGGEGASTSLRAVRGRAPPKGTGFVLGCSLDTSSSVEEEEEEEDRQGRADEACQGGDEDELILFQCEVVIPSYHP</sequence>